<proteinExistence type="predicted"/>
<dbReference type="OrthoDB" id="2324990at2759"/>
<dbReference type="AlphaFoldDB" id="A0A9P5R465"/>
<reference evidence="2" key="1">
    <citation type="journal article" date="2020" name="Fungal Divers.">
        <title>Resolving the Mortierellaceae phylogeny through synthesis of multi-gene phylogenetics and phylogenomics.</title>
        <authorList>
            <person name="Vandepol N."/>
            <person name="Liber J."/>
            <person name="Desiro A."/>
            <person name="Na H."/>
            <person name="Kennedy M."/>
            <person name="Barry K."/>
            <person name="Grigoriev I.V."/>
            <person name="Miller A.N."/>
            <person name="O'Donnell K."/>
            <person name="Stajich J.E."/>
            <person name="Bonito G."/>
        </authorList>
    </citation>
    <scope>NUCLEOTIDE SEQUENCE</scope>
    <source>
        <strain evidence="2">NRRL 6426</strain>
    </source>
</reference>
<evidence type="ECO:0000256" key="1">
    <source>
        <dbReference type="SAM" id="MobiDB-lite"/>
    </source>
</evidence>
<evidence type="ECO:0000313" key="3">
    <source>
        <dbReference type="Proteomes" id="UP000748756"/>
    </source>
</evidence>
<accession>A0A9P5R465</accession>
<evidence type="ECO:0000313" key="2">
    <source>
        <dbReference type="EMBL" id="KAF9122507.1"/>
    </source>
</evidence>
<protein>
    <recommendedName>
        <fullName evidence="4">Transposase</fullName>
    </recommendedName>
</protein>
<dbReference type="EMBL" id="JAAAUQ010002567">
    <property type="protein sequence ID" value="KAF9122507.1"/>
    <property type="molecule type" value="Genomic_DNA"/>
</dbReference>
<dbReference type="Proteomes" id="UP000748756">
    <property type="component" value="Unassembled WGS sequence"/>
</dbReference>
<feature type="region of interest" description="Disordered" evidence="1">
    <location>
        <begin position="1"/>
        <end position="22"/>
    </location>
</feature>
<gene>
    <name evidence="2" type="ORF">BG015_005535</name>
</gene>
<organism evidence="2 3">
    <name type="scientific">Linnemannia schmuckeri</name>
    <dbReference type="NCBI Taxonomy" id="64567"/>
    <lineage>
        <taxon>Eukaryota</taxon>
        <taxon>Fungi</taxon>
        <taxon>Fungi incertae sedis</taxon>
        <taxon>Mucoromycota</taxon>
        <taxon>Mortierellomycotina</taxon>
        <taxon>Mortierellomycetes</taxon>
        <taxon>Mortierellales</taxon>
        <taxon>Mortierellaceae</taxon>
        <taxon>Linnemannia</taxon>
    </lineage>
</organism>
<sequence length="91" mass="10321">MSAGTSIREAARRLHNSPRMDSKTHAIIKEIMPVNKGGRPKEIQARPVDCLELKMKRSMIRTATEATTVANEFLPETVSLTTFRRRLRSLD</sequence>
<evidence type="ECO:0008006" key="4">
    <source>
        <dbReference type="Google" id="ProtNLM"/>
    </source>
</evidence>
<comment type="caution">
    <text evidence="2">The sequence shown here is derived from an EMBL/GenBank/DDBJ whole genome shotgun (WGS) entry which is preliminary data.</text>
</comment>
<keyword evidence="3" id="KW-1185">Reference proteome</keyword>
<name>A0A9P5R465_9FUNG</name>